<dbReference type="InterPro" id="IPR012334">
    <property type="entry name" value="Pectin_lyas_fold"/>
</dbReference>
<evidence type="ECO:0000256" key="3">
    <source>
        <dbReference type="ARBA" id="ARBA00006027"/>
    </source>
</evidence>
<feature type="domain" description="Pectinesterase inhibitor" evidence="10">
    <location>
        <begin position="43"/>
        <end position="195"/>
    </location>
</feature>
<evidence type="ECO:0000256" key="6">
    <source>
        <dbReference type="ARBA" id="ARBA00022801"/>
    </source>
</evidence>
<dbReference type="PANTHER" id="PTHR31707">
    <property type="entry name" value="PECTINESTERASE"/>
    <property type="match status" value="1"/>
</dbReference>
<dbReference type="InterPro" id="IPR011050">
    <property type="entry name" value="Pectin_lyase_fold/virulence"/>
</dbReference>
<dbReference type="InterPro" id="IPR000070">
    <property type="entry name" value="Pectinesterase_cat"/>
</dbReference>
<dbReference type="Pfam" id="PF04043">
    <property type="entry name" value="PMEI"/>
    <property type="match status" value="1"/>
</dbReference>
<evidence type="ECO:0000256" key="4">
    <source>
        <dbReference type="ARBA" id="ARBA00007786"/>
    </source>
</evidence>
<evidence type="ECO:0000256" key="1">
    <source>
        <dbReference type="ARBA" id="ARBA00004191"/>
    </source>
</evidence>
<dbReference type="PROSITE" id="PS00503">
    <property type="entry name" value="PECTINESTERASE_2"/>
    <property type="match status" value="1"/>
</dbReference>
<evidence type="ECO:0000256" key="9">
    <source>
        <dbReference type="RuleBase" id="RU000589"/>
    </source>
</evidence>
<dbReference type="InterPro" id="IPR035513">
    <property type="entry name" value="Invertase/methylesterase_inhib"/>
</dbReference>
<comment type="catalytic activity">
    <reaction evidence="9">
        <text>[(1-&gt;4)-alpha-D-galacturonosyl methyl ester](n) + n H2O = [(1-&gt;4)-alpha-D-galacturonosyl](n) + n methanol + n H(+)</text>
        <dbReference type="Rhea" id="RHEA:22380"/>
        <dbReference type="Rhea" id="RHEA-COMP:14570"/>
        <dbReference type="Rhea" id="RHEA-COMP:14573"/>
        <dbReference type="ChEBI" id="CHEBI:15377"/>
        <dbReference type="ChEBI" id="CHEBI:15378"/>
        <dbReference type="ChEBI" id="CHEBI:17790"/>
        <dbReference type="ChEBI" id="CHEBI:140522"/>
        <dbReference type="ChEBI" id="CHEBI:140523"/>
        <dbReference type="EC" id="3.1.1.11"/>
    </reaction>
</comment>
<dbReference type="InterPro" id="IPR006501">
    <property type="entry name" value="Pectinesterase_inhib_dom"/>
</dbReference>
<comment type="pathway">
    <text evidence="2 9">Glycan metabolism; pectin degradation; 2-dehydro-3-deoxy-D-gluconate from pectin: step 1/5.</text>
</comment>
<dbReference type="InterPro" id="IPR033131">
    <property type="entry name" value="Pectinesterase_Asp_AS"/>
</dbReference>
<dbReference type="Pfam" id="PF01095">
    <property type="entry name" value="Pectinesterase"/>
    <property type="match status" value="1"/>
</dbReference>
<dbReference type="FunFam" id="2.160.20.10:FF:000001">
    <property type="entry name" value="Pectinesterase"/>
    <property type="match status" value="1"/>
</dbReference>
<dbReference type="GO" id="GO:0030599">
    <property type="term" value="F:pectinesterase activity"/>
    <property type="evidence" value="ECO:0007669"/>
    <property type="project" value="UniProtKB-UniRule"/>
</dbReference>
<comment type="caution">
    <text evidence="11">The sequence shown here is derived from an EMBL/GenBank/DDBJ whole genome shotgun (WGS) entry which is preliminary data.</text>
</comment>
<dbReference type="Proteomes" id="UP001386955">
    <property type="component" value="Unassembled WGS sequence"/>
</dbReference>
<comment type="similarity">
    <text evidence="4">In the C-terminal section; belongs to the pectinesterase family.</text>
</comment>
<keyword evidence="5" id="KW-0964">Secreted</keyword>
<dbReference type="GO" id="GO:0004857">
    <property type="term" value="F:enzyme inhibitor activity"/>
    <property type="evidence" value="ECO:0007669"/>
    <property type="project" value="InterPro"/>
</dbReference>
<protein>
    <recommendedName>
        <fullName evidence="9">Pectinesterase</fullName>
        <ecNumber evidence="9">3.1.1.11</ecNumber>
    </recommendedName>
</protein>
<evidence type="ECO:0000256" key="5">
    <source>
        <dbReference type="ARBA" id="ARBA00022512"/>
    </source>
</evidence>
<dbReference type="CDD" id="cd15798">
    <property type="entry name" value="PMEI-like_3"/>
    <property type="match status" value="1"/>
</dbReference>
<keyword evidence="5" id="KW-0134">Cell wall</keyword>
<dbReference type="EMBL" id="JAYMYS010000001">
    <property type="protein sequence ID" value="KAK7411802.1"/>
    <property type="molecule type" value="Genomic_DNA"/>
</dbReference>
<sequence>MDKTSNCFSFLNVGKKAQKIVVTFLVLGYALSWVSMSDAVVVGHLEHDHNVCNLTTYPNLCAETLMEFGSGKQNIDDNIVSLVNKTIFETNLPSSYFAEFKSENAQPSHSVVADYCEELMSMSLMRLDQSLRALKSPKRNTNDIQTWLSASLTFQQSCKDHVHAHTSKPSSDDLMQRMSNKMDYLSRLGSNSLALVNQMSTTKLGADYEKEHEFPKWVSSAGRKLLQGATIKANVIVAQDGSGNYKTVSEAIEAATGSRFVIYVKEGVYKEKIRTSKDGITLIGDGKYSTLIVGDDSVAQGATLPGSSTFTITGDGFIARDISFHNNAGPAGEQAVALHIASDHAVLFRCTIAGYQDTLYAHALRQFYRDCDIYGTVDFIFGNAAAVLQRSTLFLRRPRPGAYNAVLANGRTDAGQNTGFSVHKCSIVPSSDFSPVKHSYASFLGRPWKEYSRAVVMESVIDDAVAARGWIQWPGYGSSVLKSLYFAEYGNEGPSAGTAKRVQWPGFHVLQAQDAAKFTVAAFIGGNSWIPSTGVAFISGLI</sequence>
<dbReference type="GO" id="GO:0042545">
    <property type="term" value="P:cell wall modification"/>
    <property type="evidence" value="ECO:0007669"/>
    <property type="project" value="UniProtKB-UniRule"/>
</dbReference>
<evidence type="ECO:0000256" key="8">
    <source>
        <dbReference type="PROSITE-ProRule" id="PRU10040"/>
    </source>
</evidence>
<proteinExistence type="inferred from homology"/>
<name>A0AAN9T400_PSOTE</name>
<dbReference type="GO" id="GO:0045490">
    <property type="term" value="P:pectin catabolic process"/>
    <property type="evidence" value="ECO:0007669"/>
    <property type="project" value="UniProtKB-UniRule"/>
</dbReference>
<keyword evidence="12" id="KW-1185">Reference proteome</keyword>
<comment type="similarity">
    <text evidence="3">In the N-terminal section; belongs to the PMEI family.</text>
</comment>
<evidence type="ECO:0000313" key="12">
    <source>
        <dbReference type="Proteomes" id="UP001386955"/>
    </source>
</evidence>
<dbReference type="Gene3D" id="2.160.20.10">
    <property type="entry name" value="Single-stranded right-handed beta-helix, Pectin lyase-like"/>
    <property type="match status" value="1"/>
</dbReference>
<organism evidence="11 12">
    <name type="scientific">Psophocarpus tetragonolobus</name>
    <name type="common">Winged bean</name>
    <name type="synonym">Dolichos tetragonolobus</name>
    <dbReference type="NCBI Taxonomy" id="3891"/>
    <lineage>
        <taxon>Eukaryota</taxon>
        <taxon>Viridiplantae</taxon>
        <taxon>Streptophyta</taxon>
        <taxon>Embryophyta</taxon>
        <taxon>Tracheophyta</taxon>
        <taxon>Spermatophyta</taxon>
        <taxon>Magnoliopsida</taxon>
        <taxon>eudicotyledons</taxon>
        <taxon>Gunneridae</taxon>
        <taxon>Pentapetalae</taxon>
        <taxon>rosids</taxon>
        <taxon>fabids</taxon>
        <taxon>Fabales</taxon>
        <taxon>Fabaceae</taxon>
        <taxon>Papilionoideae</taxon>
        <taxon>50 kb inversion clade</taxon>
        <taxon>NPAAA clade</taxon>
        <taxon>indigoferoid/millettioid clade</taxon>
        <taxon>Phaseoleae</taxon>
        <taxon>Psophocarpus</taxon>
    </lineage>
</organism>
<accession>A0AAN9T400</accession>
<dbReference type="SMART" id="SM00856">
    <property type="entry name" value="PMEI"/>
    <property type="match status" value="1"/>
</dbReference>
<dbReference type="AlphaFoldDB" id="A0AAN9T400"/>
<dbReference type="EC" id="3.1.1.11" evidence="9"/>
<feature type="active site" evidence="8">
    <location>
        <position position="378"/>
    </location>
</feature>
<keyword evidence="7 9" id="KW-0063">Aspartyl esterase</keyword>
<evidence type="ECO:0000313" key="11">
    <source>
        <dbReference type="EMBL" id="KAK7411802.1"/>
    </source>
</evidence>
<gene>
    <name evidence="11" type="ORF">VNO78_03243</name>
</gene>
<keyword evidence="6 9" id="KW-0378">Hydrolase</keyword>
<comment type="subcellular location">
    <subcellularLocation>
        <location evidence="1">Secreted</location>
        <location evidence="1">Cell wall</location>
    </subcellularLocation>
</comment>
<dbReference type="SUPFAM" id="SSF51126">
    <property type="entry name" value="Pectin lyase-like"/>
    <property type="match status" value="1"/>
</dbReference>
<dbReference type="Gene3D" id="1.20.140.40">
    <property type="entry name" value="Invertase/pectin methylesterase inhibitor family protein"/>
    <property type="match status" value="1"/>
</dbReference>
<evidence type="ECO:0000259" key="10">
    <source>
        <dbReference type="SMART" id="SM00856"/>
    </source>
</evidence>
<evidence type="ECO:0000256" key="7">
    <source>
        <dbReference type="ARBA" id="ARBA00023085"/>
    </source>
</evidence>
<evidence type="ECO:0000256" key="2">
    <source>
        <dbReference type="ARBA" id="ARBA00005184"/>
    </source>
</evidence>
<dbReference type="SUPFAM" id="SSF101148">
    <property type="entry name" value="Plant invertase/pectin methylesterase inhibitor"/>
    <property type="match status" value="1"/>
</dbReference>
<dbReference type="FunFam" id="1.20.140.40:FF:000024">
    <property type="entry name" value="Pectinesterase"/>
    <property type="match status" value="1"/>
</dbReference>
<reference evidence="11 12" key="1">
    <citation type="submission" date="2024-01" db="EMBL/GenBank/DDBJ databases">
        <title>The genomes of 5 underutilized Papilionoideae crops provide insights into root nodulation and disease resistanc.</title>
        <authorList>
            <person name="Jiang F."/>
        </authorList>
    </citation>
    <scope>NUCLEOTIDE SEQUENCE [LARGE SCALE GENOMIC DNA]</scope>
    <source>
        <strain evidence="11">DUOXIRENSHENG_FW03</strain>
        <tissue evidence="11">Leaves</tissue>
    </source>
</reference>
<dbReference type="NCBIfam" id="TIGR01614">
    <property type="entry name" value="PME_inhib"/>
    <property type="match status" value="1"/>
</dbReference>